<dbReference type="KEGG" id="nre:BES08_28285"/>
<organism evidence="2 3">
    <name type="scientific">Novosphingobium resinovorum</name>
    <dbReference type="NCBI Taxonomy" id="158500"/>
    <lineage>
        <taxon>Bacteria</taxon>
        <taxon>Pseudomonadati</taxon>
        <taxon>Pseudomonadota</taxon>
        <taxon>Alphaproteobacteria</taxon>
        <taxon>Sphingomonadales</taxon>
        <taxon>Sphingomonadaceae</taxon>
        <taxon>Novosphingobium</taxon>
    </lineage>
</organism>
<keyword evidence="3" id="KW-1185">Reference proteome</keyword>
<dbReference type="GO" id="GO:0007165">
    <property type="term" value="P:signal transduction"/>
    <property type="evidence" value="ECO:0007669"/>
    <property type="project" value="InterPro"/>
</dbReference>
<dbReference type="Pfam" id="PF01584">
    <property type="entry name" value="CheW"/>
    <property type="match status" value="3"/>
</dbReference>
<feature type="domain" description="CheW-like" evidence="1">
    <location>
        <begin position="134"/>
        <end position="278"/>
    </location>
</feature>
<dbReference type="SMART" id="SM00260">
    <property type="entry name" value="CheW"/>
    <property type="match status" value="3"/>
</dbReference>
<dbReference type="PROSITE" id="PS50851">
    <property type="entry name" value="CHEW"/>
    <property type="match status" value="3"/>
</dbReference>
<feature type="domain" description="CheW-like" evidence="1">
    <location>
        <begin position="1"/>
        <end position="137"/>
    </location>
</feature>
<dbReference type="PANTHER" id="PTHR22617:SF23">
    <property type="entry name" value="CHEMOTAXIS PROTEIN CHEW"/>
    <property type="match status" value="1"/>
</dbReference>
<dbReference type="InterPro" id="IPR036061">
    <property type="entry name" value="CheW-like_dom_sf"/>
</dbReference>
<dbReference type="GO" id="GO:0005829">
    <property type="term" value="C:cytosol"/>
    <property type="evidence" value="ECO:0007669"/>
    <property type="project" value="TreeGrafter"/>
</dbReference>
<evidence type="ECO:0000313" key="3">
    <source>
        <dbReference type="Proteomes" id="UP000094626"/>
    </source>
</evidence>
<geneLocation type="plasmid" evidence="2 3">
    <name>pSA2</name>
</geneLocation>
<dbReference type="Gene3D" id="2.30.30.40">
    <property type="entry name" value="SH3 Domains"/>
    <property type="match status" value="2"/>
</dbReference>
<dbReference type="SUPFAM" id="SSF50341">
    <property type="entry name" value="CheW-like"/>
    <property type="match status" value="3"/>
</dbReference>
<dbReference type="Gene3D" id="2.40.50.180">
    <property type="entry name" value="CheA-289, Domain 4"/>
    <property type="match status" value="3"/>
</dbReference>
<protein>
    <submittedName>
        <fullName evidence="2">Chemotaxis protein CheW</fullName>
    </submittedName>
</protein>
<dbReference type="EMBL" id="CP017077">
    <property type="protein sequence ID" value="AOR80713.1"/>
    <property type="molecule type" value="Genomic_DNA"/>
</dbReference>
<reference evidence="3" key="1">
    <citation type="journal article" date="2017" name="J. Biotechnol.">
        <title>Complete genome sequence of Novosphingobium resinovorum SA1, a versatile xenobiotic-degrading bacterium capable of utilizing sulfanilic acid.</title>
        <authorList>
            <person name="Hegedus B."/>
            <person name="Kos P.B."/>
            <person name="Balint B."/>
            <person name="Maroti G."/>
            <person name="Gan H.M."/>
            <person name="Perei K."/>
            <person name="Rakhely G."/>
        </authorList>
    </citation>
    <scope>NUCLEOTIDE SEQUENCE [LARGE SCALE GENOMIC DNA]</scope>
    <source>
        <strain evidence="3">SA1</strain>
    </source>
</reference>
<accession>A0A1D8AF17</accession>
<dbReference type="AlphaFoldDB" id="A0A1D8AF17"/>
<keyword evidence="2" id="KW-0614">Plasmid</keyword>
<evidence type="ECO:0000259" key="1">
    <source>
        <dbReference type="PROSITE" id="PS50851"/>
    </source>
</evidence>
<evidence type="ECO:0000313" key="2">
    <source>
        <dbReference type="EMBL" id="AOR80713.1"/>
    </source>
</evidence>
<name>A0A1D8AF17_9SPHN</name>
<sequence>MQILTFTVGERRLGLPAAQVREILSMPRISRVPHAPDALLGVANMRGTVIAVICVGRLIGQEESESQRVIVVDADGLVGLAVTSVAQLADQSAVHDVSLLDVAELVAQAVPKKRQRESSGRVIALASRAARQDTLALVAFTISDQAFALPLSNIDKIMRVPDDIARMPHADDVVIGTMPLQGNLLPLLSLAALLALPIRPADHHARILVVRIGTHRVGLLVDAMQSVVRVAETDIDSVPQVLNRGGAEARIQAICRLGEGKGLLSVLATDQLLREDIMARLLQGDGKEQGNMTGGAASERCERFLLFRIGDDSFGLPLDAVDEVVPLPPRLTPLPKAPDFVQGVMNVRGQVIPVIDQARRFNGTAVGSAKPRVIVVRIGALTAGFIVDAVSEIAQVPESALHEAPDLGAEGTRVFERVATLGGRDDLVLIVNPRELLDRAAQDLLTRLSKKGVTKAP</sequence>
<dbReference type="InterPro" id="IPR039315">
    <property type="entry name" value="CheW"/>
</dbReference>
<gene>
    <name evidence="2" type="ORF">BES08_28285</name>
</gene>
<dbReference type="GO" id="GO:0006935">
    <property type="term" value="P:chemotaxis"/>
    <property type="evidence" value="ECO:0007669"/>
    <property type="project" value="InterPro"/>
</dbReference>
<dbReference type="Proteomes" id="UP000094626">
    <property type="component" value="Plasmid pSA2"/>
</dbReference>
<feature type="domain" description="CheW-like" evidence="1">
    <location>
        <begin position="301"/>
        <end position="442"/>
    </location>
</feature>
<dbReference type="PANTHER" id="PTHR22617">
    <property type="entry name" value="CHEMOTAXIS SENSOR HISTIDINE KINASE-RELATED"/>
    <property type="match status" value="1"/>
</dbReference>
<dbReference type="InterPro" id="IPR002545">
    <property type="entry name" value="CheW-lke_dom"/>
</dbReference>
<proteinExistence type="predicted"/>